<dbReference type="Gene3D" id="3.90.640.10">
    <property type="entry name" value="Actin, Chain A, domain 4"/>
    <property type="match status" value="1"/>
</dbReference>
<keyword evidence="2" id="KW-0067">ATP-binding</keyword>
<dbReference type="GO" id="GO:0140662">
    <property type="term" value="F:ATP-dependent protein folding chaperone"/>
    <property type="evidence" value="ECO:0007669"/>
    <property type="project" value="InterPro"/>
</dbReference>
<evidence type="ECO:0000256" key="3">
    <source>
        <dbReference type="SAM" id="SignalP"/>
    </source>
</evidence>
<evidence type="ECO:0000256" key="1">
    <source>
        <dbReference type="ARBA" id="ARBA00022741"/>
    </source>
</evidence>
<feature type="signal peptide" evidence="3">
    <location>
        <begin position="1"/>
        <end position="20"/>
    </location>
</feature>
<name>A0AAP0NRZ5_9MAGN</name>
<feature type="chain" id="PRO_5042825543" evidence="3">
    <location>
        <begin position="21"/>
        <end position="276"/>
    </location>
</feature>
<dbReference type="Proteomes" id="UP001420932">
    <property type="component" value="Unassembled WGS sequence"/>
</dbReference>
<keyword evidence="1" id="KW-0547">Nucleotide-binding</keyword>
<dbReference type="AlphaFoldDB" id="A0AAP0NRZ5"/>
<dbReference type="Pfam" id="PF00012">
    <property type="entry name" value="HSP70"/>
    <property type="match status" value="1"/>
</dbReference>
<evidence type="ECO:0000256" key="2">
    <source>
        <dbReference type="ARBA" id="ARBA00022840"/>
    </source>
</evidence>
<keyword evidence="3" id="KW-0732">Signal</keyword>
<dbReference type="EMBL" id="JBBNAF010000009">
    <property type="protein sequence ID" value="KAK9114251.1"/>
    <property type="molecule type" value="Genomic_DNA"/>
</dbReference>
<comment type="caution">
    <text evidence="4">The sequence shown here is derived from an EMBL/GenBank/DDBJ whole genome shotgun (WGS) entry which is preliminary data.</text>
</comment>
<accession>A0AAP0NRZ5</accession>
<keyword evidence="5" id="KW-1185">Reference proteome</keyword>
<dbReference type="SUPFAM" id="SSF53067">
    <property type="entry name" value="Actin-like ATPase domain"/>
    <property type="match status" value="1"/>
</dbReference>
<evidence type="ECO:0000313" key="5">
    <source>
        <dbReference type="Proteomes" id="UP001420932"/>
    </source>
</evidence>
<protein>
    <submittedName>
        <fullName evidence="4">Uncharacterized protein</fullName>
    </submittedName>
</protein>
<evidence type="ECO:0000313" key="4">
    <source>
        <dbReference type="EMBL" id="KAK9114251.1"/>
    </source>
</evidence>
<gene>
    <name evidence="4" type="ORF">Syun_021048</name>
</gene>
<sequence>MRRLCTVALNSLSLVSSSLSSPPPPNPQPPTSRPRTTLLPCSAALLGPVRLSCTISVRASAPLGSHFVLSFRPLFDLCSVVLCSHSFRDSLCLIVLRMILDLIQELSERSDGCGYVFIEANSESLIRVWSLPCWDITETSKRDDGIDLLKDNQALQRLTGTAEKAKMDLSSLTQTNISLPFITATADGPKHIETTITRAKFEELCSDLLDRLKTSVENSLRPSVAIGLNVTQWRVIYILNERDGGSDLIKEEEHMAGIVMEHTVVLVDEMRTSYQD</sequence>
<dbReference type="InterPro" id="IPR013126">
    <property type="entry name" value="Hsp_70_fam"/>
</dbReference>
<organism evidence="4 5">
    <name type="scientific">Stephania yunnanensis</name>
    <dbReference type="NCBI Taxonomy" id="152371"/>
    <lineage>
        <taxon>Eukaryota</taxon>
        <taxon>Viridiplantae</taxon>
        <taxon>Streptophyta</taxon>
        <taxon>Embryophyta</taxon>
        <taxon>Tracheophyta</taxon>
        <taxon>Spermatophyta</taxon>
        <taxon>Magnoliopsida</taxon>
        <taxon>Ranunculales</taxon>
        <taxon>Menispermaceae</taxon>
        <taxon>Menispermoideae</taxon>
        <taxon>Cissampelideae</taxon>
        <taxon>Stephania</taxon>
    </lineage>
</organism>
<proteinExistence type="predicted"/>
<dbReference type="InterPro" id="IPR043129">
    <property type="entry name" value="ATPase_NBD"/>
</dbReference>
<dbReference type="PANTHER" id="PTHR19375">
    <property type="entry name" value="HEAT SHOCK PROTEIN 70KDA"/>
    <property type="match status" value="1"/>
</dbReference>
<dbReference type="GO" id="GO:0005524">
    <property type="term" value="F:ATP binding"/>
    <property type="evidence" value="ECO:0007669"/>
    <property type="project" value="UniProtKB-KW"/>
</dbReference>
<dbReference type="FunFam" id="3.90.640.10:FF:000003">
    <property type="entry name" value="Molecular chaperone DnaK"/>
    <property type="match status" value="1"/>
</dbReference>
<reference evidence="4 5" key="1">
    <citation type="submission" date="2024-01" db="EMBL/GenBank/DDBJ databases">
        <title>Genome assemblies of Stephania.</title>
        <authorList>
            <person name="Yang L."/>
        </authorList>
    </citation>
    <scope>NUCLEOTIDE SEQUENCE [LARGE SCALE GENOMIC DNA]</scope>
    <source>
        <strain evidence="4">YNDBR</strain>
        <tissue evidence="4">Leaf</tissue>
    </source>
</reference>